<dbReference type="AlphaFoldDB" id="A0A8H6YTA6"/>
<dbReference type="PANTHER" id="PTHR35204">
    <property type="entry name" value="YALI0A21131P"/>
    <property type="match status" value="1"/>
</dbReference>
<dbReference type="InterPro" id="IPR038921">
    <property type="entry name" value="YOR389W-like"/>
</dbReference>
<proteinExistence type="predicted"/>
<protein>
    <submittedName>
        <fullName evidence="1">Uncharacterized protein</fullName>
    </submittedName>
</protein>
<gene>
    <name evidence="1" type="ORF">MVEN_00468600</name>
</gene>
<evidence type="ECO:0000313" key="2">
    <source>
        <dbReference type="Proteomes" id="UP000620124"/>
    </source>
</evidence>
<reference evidence="1" key="1">
    <citation type="submission" date="2020-05" db="EMBL/GenBank/DDBJ databases">
        <title>Mycena genomes resolve the evolution of fungal bioluminescence.</title>
        <authorList>
            <person name="Tsai I.J."/>
        </authorList>
    </citation>
    <scope>NUCLEOTIDE SEQUENCE</scope>
    <source>
        <strain evidence="1">CCC161011</strain>
    </source>
</reference>
<dbReference type="EMBL" id="JACAZI010000003">
    <property type="protein sequence ID" value="KAF7365933.1"/>
    <property type="molecule type" value="Genomic_DNA"/>
</dbReference>
<dbReference type="OrthoDB" id="10261782at2759"/>
<accession>A0A8H6YTA6</accession>
<keyword evidence="2" id="KW-1185">Reference proteome</keyword>
<dbReference type="PANTHER" id="PTHR35204:SF1">
    <property type="entry name" value="ENTEROTOXIN"/>
    <property type="match status" value="1"/>
</dbReference>
<sequence length="248" mass="27549">MVEYLLNTTTPSNAGARASVIQRQLRIMLTPYILYTARPSSSDIIGDDAWALPVWKGCATKHTAHIHASMALQSHMTPSERVLLRAVDETNREICRVVVRMWVAGVHAGLDALIPPNEHKTIVDPLAIVQGWRADIEALMKWLDWSVWVKCRPACGVEVLSSFVFALYLIMNVSAHHQALVTCPLPLLELRLLRSPDTKTFSVDTRRSYRLTACSMRFHFGAAAPSGSGYTSTKLYQNLLLPPGVCTP</sequence>
<evidence type="ECO:0000313" key="1">
    <source>
        <dbReference type="EMBL" id="KAF7365933.1"/>
    </source>
</evidence>
<name>A0A8H6YTA6_9AGAR</name>
<comment type="caution">
    <text evidence="1">The sequence shown here is derived from an EMBL/GenBank/DDBJ whole genome shotgun (WGS) entry which is preliminary data.</text>
</comment>
<dbReference type="Proteomes" id="UP000620124">
    <property type="component" value="Unassembled WGS sequence"/>
</dbReference>
<organism evidence="1 2">
    <name type="scientific">Mycena venus</name>
    <dbReference type="NCBI Taxonomy" id="2733690"/>
    <lineage>
        <taxon>Eukaryota</taxon>
        <taxon>Fungi</taxon>
        <taxon>Dikarya</taxon>
        <taxon>Basidiomycota</taxon>
        <taxon>Agaricomycotina</taxon>
        <taxon>Agaricomycetes</taxon>
        <taxon>Agaricomycetidae</taxon>
        <taxon>Agaricales</taxon>
        <taxon>Marasmiineae</taxon>
        <taxon>Mycenaceae</taxon>
        <taxon>Mycena</taxon>
    </lineage>
</organism>